<evidence type="ECO:0000259" key="1">
    <source>
        <dbReference type="Pfam" id="PF07833"/>
    </source>
</evidence>
<organism evidence="2 3">
    <name type="scientific">Acetivibrio thermocellus AD2</name>
    <dbReference type="NCBI Taxonomy" id="1138384"/>
    <lineage>
        <taxon>Bacteria</taxon>
        <taxon>Bacillati</taxon>
        <taxon>Bacillota</taxon>
        <taxon>Clostridia</taxon>
        <taxon>Eubacteriales</taxon>
        <taxon>Oscillospiraceae</taxon>
        <taxon>Acetivibrio</taxon>
    </lineage>
</organism>
<reference evidence="2 3" key="1">
    <citation type="submission" date="2017-09" db="EMBL/GenBank/DDBJ databases">
        <title>Evaluation of Pacific Biosciences Sequencing Technology to Finishing C. thermocellum Genome Sequences.</title>
        <authorList>
            <person name="Brown S."/>
        </authorList>
    </citation>
    <scope>NUCLEOTIDE SEQUENCE [LARGE SCALE GENOMIC DNA]</scope>
    <source>
        <strain evidence="2 3">AD2</strain>
    </source>
</reference>
<dbReference type="Gene3D" id="3.30.457.10">
    <property type="entry name" value="Copper amine oxidase-like, N-terminal domain"/>
    <property type="match status" value="1"/>
</dbReference>
<dbReference type="InterPro" id="IPR036582">
    <property type="entry name" value="Mao_N_sf"/>
</dbReference>
<proteinExistence type="predicted"/>
<dbReference type="SUPFAM" id="SSF55383">
    <property type="entry name" value="Copper amine oxidase, domain N"/>
    <property type="match status" value="1"/>
</dbReference>
<dbReference type="EMBL" id="PDBW01000001">
    <property type="protein sequence ID" value="PFH03477.1"/>
    <property type="molecule type" value="Genomic_DNA"/>
</dbReference>
<dbReference type="Pfam" id="PF07833">
    <property type="entry name" value="Cu_amine_oxidN1"/>
    <property type="match status" value="1"/>
</dbReference>
<dbReference type="InterPro" id="IPR012854">
    <property type="entry name" value="Cu_amine_oxidase-like_N"/>
</dbReference>
<gene>
    <name evidence="2" type="ORF">M972_112288</name>
</gene>
<name>A0AB36THU0_ACETH</name>
<evidence type="ECO:0000313" key="3">
    <source>
        <dbReference type="Proteomes" id="UP000223596"/>
    </source>
</evidence>
<comment type="caution">
    <text evidence="2">The sequence shown here is derived from an EMBL/GenBank/DDBJ whole genome shotgun (WGS) entry which is preliminary data.</text>
</comment>
<accession>A0AB36THU0</accession>
<evidence type="ECO:0000313" key="2">
    <source>
        <dbReference type="EMBL" id="PFH03477.1"/>
    </source>
</evidence>
<sequence length="269" mass="30407">MKKIAITILTVFMLTVFLANVGYAIDIPLRVVVNGEEVNFPDAKPFIDANGRTQTPARFIGEALGATVTWDGNAKKAVFKMNGTTLELFIGKKEYQLNGQKKQMDTEALLIEGRTFVPARYVAEAFGATVSWNAAIKTVYINMDKTGKVENEGDTREVAGFIVPKGIDLMVAGADEDSGYEAVFTISFLRKNVEKQKDDMEKILLQKFSEDTVKEIMSVVRSKVNYTDVIEERYFYDKKTDQYMYMPKSWPTRTSTITLFIYRKGDKPF</sequence>
<feature type="domain" description="Copper amine oxidase-like N-terminal" evidence="1">
    <location>
        <begin position="32"/>
        <end position="141"/>
    </location>
</feature>
<protein>
    <submittedName>
        <fullName evidence="2">Copper amine oxidase-like protein</fullName>
    </submittedName>
</protein>
<dbReference type="Proteomes" id="UP000223596">
    <property type="component" value="Unassembled WGS sequence"/>
</dbReference>
<dbReference type="RefSeq" id="WP_003518386.1">
    <property type="nucleotide sequence ID" value="NZ_CP013828.1"/>
</dbReference>
<dbReference type="AlphaFoldDB" id="A0AB36THU0"/>